<keyword evidence="9" id="KW-1185">Reference proteome</keyword>
<evidence type="ECO:0000313" key="9">
    <source>
        <dbReference type="Proteomes" id="UP000431080"/>
    </source>
</evidence>
<name>A0A6I2F6T1_9MICO</name>
<evidence type="ECO:0000256" key="4">
    <source>
        <dbReference type="ARBA" id="ARBA00022989"/>
    </source>
</evidence>
<comment type="subcellular location">
    <subcellularLocation>
        <location evidence="1">Cell membrane</location>
        <topology evidence="1">Multi-pass membrane protein</topology>
    </subcellularLocation>
</comment>
<evidence type="ECO:0000256" key="1">
    <source>
        <dbReference type="ARBA" id="ARBA00004651"/>
    </source>
</evidence>
<feature type="transmembrane region" description="Helical" evidence="6">
    <location>
        <begin position="154"/>
        <end position="173"/>
    </location>
</feature>
<feature type="domain" description="Type II secretion system protein GspF" evidence="7">
    <location>
        <begin position="44"/>
        <end position="168"/>
    </location>
</feature>
<keyword evidence="4 6" id="KW-1133">Transmembrane helix</keyword>
<feature type="transmembrane region" description="Helical" evidence="6">
    <location>
        <begin position="303"/>
        <end position="325"/>
    </location>
</feature>
<evidence type="ECO:0000256" key="3">
    <source>
        <dbReference type="ARBA" id="ARBA00022692"/>
    </source>
</evidence>
<keyword evidence="3 6" id="KW-0812">Transmembrane</keyword>
<proteinExistence type="predicted"/>
<dbReference type="AlphaFoldDB" id="A0A6I2F6T1"/>
<comment type="caution">
    <text evidence="8">The sequence shown here is derived from an EMBL/GenBank/DDBJ whole genome shotgun (WGS) entry which is preliminary data.</text>
</comment>
<keyword evidence="2" id="KW-1003">Cell membrane</keyword>
<dbReference type="GO" id="GO:0005886">
    <property type="term" value="C:plasma membrane"/>
    <property type="evidence" value="ECO:0007669"/>
    <property type="project" value="UniProtKB-SubCell"/>
</dbReference>
<gene>
    <name evidence="8" type="ORF">GE115_11330</name>
</gene>
<evidence type="ECO:0000256" key="5">
    <source>
        <dbReference type="ARBA" id="ARBA00023136"/>
    </source>
</evidence>
<feature type="transmembrane region" description="Helical" evidence="6">
    <location>
        <begin position="179"/>
        <end position="200"/>
    </location>
</feature>
<organism evidence="8 9">
    <name type="scientific">Agromyces agglutinans</name>
    <dbReference type="NCBI Taxonomy" id="2662258"/>
    <lineage>
        <taxon>Bacteria</taxon>
        <taxon>Bacillati</taxon>
        <taxon>Actinomycetota</taxon>
        <taxon>Actinomycetes</taxon>
        <taxon>Micrococcales</taxon>
        <taxon>Microbacteriaceae</taxon>
        <taxon>Agromyces</taxon>
    </lineage>
</organism>
<dbReference type="PANTHER" id="PTHR35007">
    <property type="entry name" value="INTEGRAL MEMBRANE PROTEIN-RELATED"/>
    <property type="match status" value="1"/>
</dbReference>
<dbReference type="RefSeq" id="WP_153684913.1">
    <property type="nucleotide sequence ID" value="NZ_WJIF01000006.1"/>
</dbReference>
<evidence type="ECO:0000259" key="7">
    <source>
        <dbReference type="Pfam" id="PF00482"/>
    </source>
</evidence>
<dbReference type="InterPro" id="IPR018076">
    <property type="entry name" value="T2SS_GspF_dom"/>
</dbReference>
<sequence>MSGPRRHRTVRRGVGGGVERLRELRRTLRREDDASAVDRVAAAAERLAVLMTAGVPAPAAWRHLGADDPSDVVLEAAATAAGDGDPVAPAISRAIGDQGIGAAAWSSVAAAWAVASDTGAPMAGALRDLAGALRDDAQLRREVRAVLAGPRASARLVTALPGIAVAFGIVLGFDTMRVLVGGPIGWALLAGGSALLWAGARWNRALAARAAPPGSAPGLELDLLAIAMSSGASLEAARAATGRAMRAHLPAAPRASADIASTIRLATEAGAPVADLLRAEAYRRRRTARTDGAMRAASLGVRLMLPLGACILPAFVLLGVAPLMISVVTGTLGGAA</sequence>
<evidence type="ECO:0000313" key="8">
    <source>
        <dbReference type="EMBL" id="MRG60452.1"/>
    </source>
</evidence>
<evidence type="ECO:0000256" key="2">
    <source>
        <dbReference type="ARBA" id="ARBA00022475"/>
    </source>
</evidence>
<protein>
    <recommendedName>
        <fullName evidence="7">Type II secretion system protein GspF domain-containing protein</fullName>
    </recommendedName>
</protein>
<dbReference type="PANTHER" id="PTHR35007:SF4">
    <property type="entry name" value="CONSERVED TRANSMEMBRANE PROTEIN-RELATED"/>
    <property type="match status" value="1"/>
</dbReference>
<reference evidence="8 9" key="1">
    <citation type="submission" date="2019-10" db="EMBL/GenBank/DDBJ databases">
        <authorList>
            <person name="Nie G."/>
            <person name="Ming H."/>
            <person name="Yi B."/>
        </authorList>
    </citation>
    <scope>NUCLEOTIDE SEQUENCE [LARGE SCALE GENOMIC DNA]</scope>
    <source>
        <strain evidence="8 9">CFH 90414</strain>
    </source>
</reference>
<evidence type="ECO:0000256" key="6">
    <source>
        <dbReference type="SAM" id="Phobius"/>
    </source>
</evidence>
<accession>A0A6I2F6T1</accession>
<dbReference type="Pfam" id="PF00482">
    <property type="entry name" value="T2SSF"/>
    <property type="match status" value="1"/>
</dbReference>
<dbReference type="Proteomes" id="UP000431080">
    <property type="component" value="Unassembled WGS sequence"/>
</dbReference>
<dbReference type="EMBL" id="WJIF01000006">
    <property type="protein sequence ID" value="MRG60452.1"/>
    <property type="molecule type" value="Genomic_DNA"/>
</dbReference>
<keyword evidence="5 6" id="KW-0472">Membrane</keyword>